<dbReference type="Gene3D" id="3.30.565.10">
    <property type="entry name" value="Histidine kinase-like ATPase, C-terminal domain"/>
    <property type="match status" value="1"/>
</dbReference>
<dbReference type="SUPFAM" id="SSF55874">
    <property type="entry name" value="ATPase domain of HSP90 chaperone/DNA topoisomerase II/histidine kinase"/>
    <property type="match status" value="1"/>
</dbReference>
<evidence type="ECO:0000259" key="10">
    <source>
        <dbReference type="PROSITE" id="PS50109"/>
    </source>
</evidence>
<dbReference type="PANTHER" id="PTHR45339">
    <property type="entry name" value="HYBRID SIGNAL TRANSDUCTION HISTIDINE KINASE J"/>
    <property type="match status" value="1"/>
</dbReference>
<dbReference type="Gene3D" id="3.40.50.2300">
    <property type="match status" value="1"/>
</dbReference>
<dbReference type="CDD" id="cd17546">
    <property type="entry name" value="REC_hyHK_CKI1_RcsC-like"/>
    <property type="match status" value="1"/>
</dbReference>
<dbReference type="PRINTS" id="PR00344">
    <property type="entry name" value="BCTRLSENSOR"/>
</dbReference>
<keyword evidence="9" id="KW-0812">Transmembrane</keyword>
<dbReference type="InterPro" id="IPR036890">
    <property type="entry name" value="HATPase_C_sf"/>
</dbReference>
<dbReference type="SMART" id="SM00388">
    <property type="entry name" value="HisKA"/>
    <property type="match status" value="1"/>
</dbReference>
<name>A0A1W1CDJ1_9ZZZZ</name>
<evidence type="ECO:0000256" key="7">
    <source>
        <dbReference type="ARBA" id="ARBA00022840"/>
    </source>
</evidence>
<dbReference type="SUPFAM" id="SSF47384">
    <property type="entry name" value="Homodimeric domain of signal transducing histidine kinase"/>
    <property type="match status" value="1"/>
</dbReference>
<accession>A0A1W1CDJ1</accession>
<evidence type="ECO:0000256" key="5">
    <source>
        <dbReference type="ARBA" id="ARBA00022741"/>
    </source>
</evidence>
<dbReference type="Pfam" id="PF02518">
    <property type="entry name" value="HATPase_c"/>
    <property type="match status" value="1"/>
</dbReference>
<dbReference type="SMART" id="SM00448">
    <property type="entry name" value="REC"/>
    <property type="match status" value="1"/>
</dbReference>
<dbReference type="Gene3D" id="1.10.287.130">
    <property type="match status" value="1"/>
</dbReference>
<dbReference type="GO" id="GO:0000155">
    <property type="term" value="F:phosphorelay sensor kinase activity"/>
    <property type="evidence" value="ECO:0007669"/>
    <property type="project" value="InterPro"/>
</dbReference>
<dbReference type="SUPFAM" id="SSF52172">
    <property type="entry name" value="CheY-like"/>
    <property type="match status" value="1"/>
</dbReference>
<feature type="transmembrane region" description="Helical" evidence="9">
    <location>
        <begin position="12"/>
        <end position="36"/>
    </location>
</feature>
<evidence type="ECO:0000256" key="6">
    <source>
        <dbReference type="ARBA" id="ARBA00022777"/>
    </source>
</evidence>
<keyword evidence="3" id="KW-0597">Phosphoprotein</keyword>
<evidence type="ECO:0000313" key="12">
    <source>
        <dbReference type="EMBL" id="SFV63783.1"/>
    </source>
</evidence>
<dbReference type="InterPro" id="IPR011006">
    <property type="entry name" value="CheY-like_superfamily"/>
</dbReference>
<dbReference type="InterPro" id="IPR003594">
    <property type="entry name" value="HATPase_dom"/>
</dbReference>
<dbReference type="InterPro" id="IPR005467">
    <property type="entry name" value="His_kinase_dom"/>
</dbReference>
<dbReference type="CDD" id="cd00082">
    <property type="entry name" value="HisKA"/>
    <property type="match status" value="1"/>
</dbReference>
<keyword evidence="5" id="KW-0547">Nucleotide-binding</keyword>
<sequence length="802" mass="92333">MKKEIKYSMPNKFLNPSMVAFSILYITLIISSIYMFSKSYNYYNFLNNSPHYQEYIETIKKIDSVNRLFLAQDISFREDEQVMIMVISSIVLGVSLLMFLRMGYIFKSIQLKRKNLEILLEDIEDYPNKDKVKEFKQIIKNRNSAEIYAFMSEMIRELQNSKDMADRANETKSLFLANMSHEIRTPLNGIIGFTKFLKSTDLSSEQDEFVHIIRKSSEDLLSIINDILDISKIENGSIEIEEVFFNPMEEFENVIESYAANASKKDIDFALWIDPEFSTKLLRSDPGKIKQVLINLISNALKFTNKKGTIDVLIEQVSTTEDIVSIKFSVKDTGIGISEENKSKVFEAFTQADSSTSRRYGGTGLGLTISSSLVNALGGALILESVVGKGTTFSFTLSLDKKDIQRNNKNRAMKIAIYSPYNVQKKDSDQYLENYLYAYKHISMTRFQTFDECINAPDELFDVLYIHYDNINQQEFQHIVDCHRSHSTIVLVVKLNKHHEVKKLNLDFIQVLYEPITFSKVEKSLKLLKTKNSKKEKKMIKVEKENYFQDIHALIVEDNPINQKMIQHTLKNMGITSECTSNGQEGLDTYKLKSESYDIIFMDIQMPILNGIDATKKILAYEKREKIEHTPIVAVTANALKGDRERFLAEGMDEYVSKPINLDKFITVLKLFFPNSKKVKNVKKKDILLYKGTLTEAKIISAILNKLGYSVDVAENLDELKKIIDVESYKCILLDRTNNESIHNDLTKQIKSKNIPSLLFVDDKRHVLPSDKENYTFISNSLADYISIKEKVDYMIELNRAS</sequence>
<dbReference type="PANTHER" id="PTHR45339:SF5">
    <property type="entry name" value="HISTIDINE KINASE"/>
    <property type="match status" value="1"/>
</dbReference>
<protein>
    <recommendedName>
        <fullName evidence="2">histidine kinase</fullName>
        <ecNumber evidence="2">2.7.13.3</ecNumber>
    </recommendedName>
</protein>
<keyword evidence="6 12" id="KW-0418">Kinase</keyword>
<gene>
    <name evidence="12" type="ORF">MNB_SV-14-410</name>
</gene>
<dbReference type="InterPro" id="IPR003661">
    <property type="entry name" value="HisK_dim/P_dom"/>
</dbReference>
<evidence type="ECO:0000256" key="9">
    <source>
        <dbReference type="SAM" id="Phobius"/>
    </source>
</evidence>
<proteinExistence type="predicted"/>
<dbReference type="PROSITE" id="PS50109">
    <property type="entry name" value="HIS_KIN"/>
    <property type="match status" value="1"/>
</dbReference>
<reference evidence="12" key="1">
    <citation type="submission" date="2016-10" db="EMBL/GenBank/DDBJ databases">
        <authorList>
            <person name="de Groot N.N."/>
        </authorList>
    </citation>
    <scope>NUCLEOTIDE SEQUENCE</scope>
</reference>
<dbReference type="InterPro" id="IPR001789">
    <property type="entry name" value="Sig_transdc_resp-reg_receiver"/>
</dbReference>
<dbReference type="Pfam" id="PF00512">
    <property type="entry name" value="HisKA"/>
    <property type="match status" value="1"/>
</dbReference>
<evidence type="ECO:0000259" key="11">
    <source>
        <dbReference type="PROSITE" id="PS50110"/>
    </source>
</evidence>
<organism evidence="12">
    <name type="scientific">hydrothermal vent metagenome</name>
    <dbReference type="NCBI Taxonomy" id="652676"/>
    <lineage>
        <taxon>unclassified sequences</taxon>
        <taxon>metagenomes</taxon>
        <taxon>ecological metagenomes</taxon>
    </lineage>
</organism>
<keyword evidence="7" id="KW-0067">ATP-binding</keyword>
<dbReference type="FunFam" id="3.30.565.10:FF:000010">
    <property type="entry name" value="Sensor histidine kinase RcsC"/>
    <property type="match status" value="1"/>
</dbReference>
<dbReference type="InterPro" id="IPR004358">
    <property type="entry name" value="Sig_transdc_His_kin-like_C"/>
</dbReference>
<evidence type="ECO:0000256" key="2">
    <source>
        <dbReference type="ARBA" id="ARBA00012438"/>
    </source>
</evidence>
<dbReference type="GO" id="GO:0005524">
    <property type="term" value="F:ATP binding"/>
    <property type="evidence" value="ECO:0007669"/>
    <property type="project" value="UniProtKB-KW"/>
</dbReference>
<dbReference type="AlphaFoldDB" id="A0A1W1CDJ1"/>
<dbReference type="CDD" id="cd16922">
    <property type="entry name" value="HATPase_EvgS-ArcB-TorS-like"/>
    <property type="match status" value="1"/>
</dbReference>
<feature type="domain" description="Histidine kinase" evidence="10">
    <location>
        <begin position="178"/>
        <end position="401"/>
    </location>
</feature>
<evidence type="ECO:0000256" key="4">
    <source>
        <dbReference type="ARBA" id="ARBA00022679"/>
    </source>
</evidence>
<keyword evidence="9" id="KW-1133">Transmembrane helix</keyword>
<dbReference type="Pfam" id="PF00072">
    <property type="entry name" value="Response_reg"/>
    <property type="match status" value="1"/>
</dbReference>
<feature type="transmembrane region" description="Helical" evidence="9">
    <location>
        <begin position="82"/>
        <end position="104"/>
    </location>
</feature>
<dbReference type="PROSITE" id="PS50110">
    <property type="entry name" value="RESPONSE_REGULATORY"/>
    <property type="match status" value="1"/>
</dbReference>
<keyword evidence="9" id="KW-0472">Membrane</keyword>
<keyword evidence="4" id="KW-0808">Transferase</keyword>
<evidence type="ECO:0000256" key="8">
    <source>
        <dbReference type="ARBA" id="ARBA00023012"/>
    </source>
</evidence>
<dbReference type="EMBL" id="FPHN01000156">
    <property type="protein sequence ID" value="SFV63783.1"/>
    <property type="molecule type" value="Genomic_DNA"/>
</dbReference>
<dbReference type="InterPro" id="IPR036097">
    <property type="entry name" value="HisK_dim/P_sf"/>
</dbReference>
<dbReference type="EC" id="2.7.13.3" evidence="2"/>
<dbReference type="FunFam" id="1.10.287.130:FF:000002">
    <property type="entry name" value="Two-component osmosensing histidine kinase"/>
    <property type="match status" value="1"/>
</dbReference>
<evidence type="ECO:0000256" key="1">
    <source>
        <dbReference type="ARBA" id="ARBA00000085"/>
    </source>
</evidence>
<feature type="domain" description="Response regulatory" evidence="11">
    <location>
        <begin position="552"/>
        <end position="673"/>
    </location>
</feature>
<evidence type="ECO:0000256" key="3">
    <source>
        <dbReference type="ARBA" id="ARBA00022553"/>
    </source>
</evidence>
<comment type="catalytic activity">
    <reaction evidence="1">
        <text>ATP + protein L-histidine = ADP + protein N-phospho-L-histidine.</text>
        <dbReference type="EC" id="2.7.13.3"/>
    </reaction>
</comment>
<keyword evidence="8" id="KW-0902">Two-component regulatory system</keyword>
<dbReference type="SMART" id="SM00387">
    <property type="entry name" value="HATPase_c"/>
    <property type="match status" value="1"/>
</dbReference>